<dbReference type="Proteomes" id="UP000523821">
    <property type="component" value="Unassembled WGS sequence"/>
</dbReference>
<evidence type="ECO:0000259" key="3">
    <source>
        <dbReference type="Pfam" id="PF20469"/>
    </source>
</evidence>
<dbReference type="InterPro" id="IPR034139">
    <property type="entry name" value="TOPRIM_OLD"/>
</dbReference>
<feature type="domain" description="Endonuclease GajA/Old nuclease/RecF-like AAA" evidence="2">
    <location>
        <begin position="264"/>
        <end position="458"/>
    </location>
</feature>
<dbReference type="PANTHER" id="PTHR43581:SF2">
    <property type="entry name" value="EXCINUCLEASE ATPASE SUBUNIT"/>
    <property type="match status" value="1"/>
</dbReference>
<evidence type="ECO:0000313" key="4">
    <source>
        <dbReference type="EMBL" id="MBB5753029.1"/>
    </source>
</evidence>
<evidence type="ECO:0000313" key="5">
    <source>
        <dbReference type="Proteomes" id="UP000523821"/>
    </source>
</evidence>
<feature type="region of interest" description="Disordered" evidence="1">
    <location>
        <begin position="239"/>
        <end position="258"/>
    </location>
</feature>
<reference evidence="4 5" key="1">
    <citation type="submission" date="2020-08" db="EMBL/GenBank/DDBJ databases">
        <title>Genomic Encyclopedia of Type Strains, Phase IV (KMG-IV): sequencing the most valuable type-strain genomes for metagenomic binning, comparative biology and taxonomic classification.</title>
        <authorList>
            <person name="Goeker M."/>
        </authorList>
    </citation>
    <scope>NUCLEOTIDE SEQUENCE [LARGE SCALE GENOMIC DNA]</scope>
    <source>
        <strain evidence="4 5">DSM 16268</strain>
    </source>
</reference>
<dbReference type="CDD" id="cd01026">
    <property type="entry name" value="TOPRIM_OLD"/>
    <property type="match status" value="1"/>
</dbReference>
<dbReference type="Pfam" id="PF13175">
    <property type="entry name" value="AAA_15"/>
    <property type="match status" value="2"/>
</dbReference>
<dbReference type="RefSeq" id="WP_183855465.1">
    <property type="nucleotide sequence ID" value="NZ_JACHOO010000004.1"/>
</dbReference>
<keyword evidence="4" id="KW-0378">Hydrolase</keyword>
<keyword evidence="4" id="KW-0540">Nuclease</keyword>
<dbReference type="SUPFAM" id="SSF52540">
    <property type="entry name" value="P-loop containing nucleoside triphosphate hydrolases"/>
    <property type="match status" value="1"/>
</dbReference>
<dbReference type="InterPro" id="IPR027417">
    <property type="entry name" value="P-loop_NTPase"/>
</dbReference>
<keyword evidence="5" id="KW-1185">Reference proteome</keyword>
<dbReference type="Gene3D" id="3.40.50.300">
    <property type="entry name" value="P-loop containing nucleotide triphosphate hydrolases"/>
    <property type="match status" value="1"/>
</dbReference>
<feature type="domain" description="OLD protein-like TOPRIM" evidence="3">
    <location>
        <begin position="514"/>
        <end position="580"/>
    </location>
</feature>
<dbReference type="AlphaFoldDB" id="A0A7W9FLU8"/>
<organism evidence="4 5">
    <name type="scientific">Prosthecomicrobium pneumaticum</name>
    <dbReference type="NCBI Taxonomy" id="81895"/>
    <lineage>
        <taxon>Bacteria</taxon>
        <taxon>Pseudomonadati</taxon>
        <taxon>Pseudomonadota</taxon>
        <taxon>Alphaproteobacteria</taxon>
        <taxon>Hyphomicrobiales</taxon>
        <taxon>Kaistiaceae</taxon>
        <taxon>Prosthecomicrobium</taxon>
    </lineage>
</organism>
<keyword evidence="4" id="KW-0255">Endonuclease</keyword>
<dbReference type="PANTHER" id="PTHR43581">
    <property type="entry name" value="ATP/GTP PHOSPHATASE"/>
    <property type="match status" value="1"/>
</dbReference>
<evidence type="ECO:0000256" key="1">
    <source>
        <dbReference type="SAM" id="MobiDB-lite"/>
    </source>
</evidence>
<dbReference type="Pfam" id="PF20469">
    <property type="entry name" value="OLD-like_TOPRIM"/>
    <property type="match status" value="1"/>
</dbReference>
<name>A0A7W9FLU8_9HYPH</name>
<evidence type="ECO:0000259" key="2">
    <source>
        <dbReference type="Pfam" id="PF13175"/>
    </source>
</evidence>
<sequence length="757" mass="84181">MHISQIEIGNFRKLVAARIAFAPEKTVFVGANNSGKTSAMTALRRFLVDSRSFTINDFSLAHWQALNAEGEAWEVAIKSDAALPIPNLLNFLPQLDVWLQVGKGEMHYVQKLLPTLDWKSGLLGVRLRYEPDEPVKFQQEYIAARTKAANTTAAAIKAAEGKGDAPQLELWPLNLVDFLDRRVRSFFKVKAYLLDPAKLVDPKDGLAEMQVLPEGLEPVEGNPLDGLIQIDEISAQRGFGSPATPRVQRDEAGAEARSGRRLSTQLRSYYDNHLDWQDTPELSDIKAMEALDKARKAFDERLSESFDKALKELQKLGYPGISDPKLKIATKLKLQDGLSHDSAVQYEIPAAAGGHVHRLPEDSNGLGYQNLVSMVFALMSYRDAWMRVGKAAASGEDAKPPPPLHLMLVEEPEAYLHAQVQQVFIRHAYDVLRNDPTLGKSANFCTQLVVSTHSSHVAHACDFAALRYFRRLPPTDKRKTPTACVVNLSSVFGKPDQTAKFVARYLKATHCDLFFADAAIFVEGSAERVLVPHFVEQVDKFEYLRSCYTTWLEVGGSHAHRFKSLVETLGLTTLIITDLDAKDPNTNKIEKPMLGKGLEARNETLRTWVPKQTSVDALMKLEEKDKALVYPNGYAVRAAYQTSAKLRIGTTDVDVHANTFEDALFYRNFDFFKGRTATGLAGRFQKIADDAKDVADLAGRVTLAIDDGDKAEFALELLFSDDVEKLCIPAYIEHGLLWLKEQLERKEADLAPKAGAA</sequence>
<proteinExistence type="predicted"/>
<dbReference type="InterPro" id="IPR051396">
    <property type="entry name" value="Bact_Antivir_Def_Nuclease"/>
</dbReference>
<feature type="domain" description="Endonuclease GajA/Old nuclease/RecF-like AAA" evidence="2">
    <location>
        <begin position="1"/>
        <end position="63"/>
    </location>
</feature>
<dbReference type="GO" id="GO:0004519">
    <property type="term" value="F:endonuclease activity"/>
    <property type="evidence" value="ECO:0007669"/>
    <property type="project" value="UniProtKB-KW"/>
</dbReference>
<dbReference type="EMBL" id="JACHOO010000004">
    <property type="protein sequence ID" value="MBB5753029.1"/>
    <property type="molecule type" value="Genomic_DNA"/>
</dbReference>
<accession>A0A7W9FLU8</accession>
<dbReference type="InterPro" id="IPR041685">
    <property type="entry name" value="AAA_GajA/Old/RecF-like"/>
</dbReference>
<protein>
    <submittedName>
        <fullName evidence="4">Putative ATP-dependent endonuclease of OLD family</fullName>
    </submittedName>
</protein>
<comment type="caution">
    <text evidence="4">The sequence shown here is derived from an EMBL/GenBank/DDBJ whole genome shotgun (WGS) entry which is preliminary data.</text>
</comment>
<gene>
    <name evidence="4" type="ORF">GGQ63_002095</name>
</gene>
<feature type="compositionally biased region" description="Basic and acidic residues" evidence="1">
    <location>
        <begin position="247"/>
        <end position="258"/>
    </location>
</feature>